<keyword evidence="2" id="KW-1185">Reference proteome</keyword>
<organism evidence="1 2">
    <name type="scientific">Phlebia brevispora</name>
    <dbReference type="NCBI Taxonomy" id="194682"/>
    <lineage>
        <taxon>Eukaryota</taxon>
        <taxon>Fungi</taxon>
        <taxon>Dikarya</taxon>
        <taxon>Basidiomycota</taxon>
        <taxon>Agaricomycotina</taxon>
        <taxon>Agaricomycetes</taxon>
        <taxon>Polyporales</taxon>
        <taxon>Meruliaceae</taxon>
        <taxon>Phlebia</taxon>
    </lineage>
</organism>
<accession>A0ACC1RNL0</accession>
<protein>
    <submittedName>
        <fullName evidence="1">Uncharacterized protein</fullName>
    </submittedName>
</protein>
<comment type="caution">
    <text evidence="1">The sequence shown here is derived from an EMBL/GenBank/DDBJ whole genome shotgun (WGS) entry which is preliminary data.</text>
</comment>
<dbReference type="EMBL" id="JANHOG010002545">
    <property type="protein sequence ID" value="KAJ3522322.1"/>
    <property type="molecule type" value="Genomic_DNA"/>
</dbReference>
<evidence type="ECO:0000313" key="1">
    <source>
        <dbReference type="EMBL" id="KAJ3522322.1"/>
    </source>
</evidence>
<reference evidence="1" key="1">
    <citation type="submission" date="2022-07" db="EMBL/GenBank/DDBJ databases">
        <title>Genome Sequence of Phlebia brevispora.</title>
        <authorList>
            <person name="Buettner E."/>
        </authorList>
    </citation>
    <scope>NUCLEOTIDE SEQUENCE</scope>
    <source>
        <strain evidence="1">MPL23</strain>
    </source>
</reference>
<name>A0ACC1RNL0_9APHY</name>
<sequence length="190" mass="20968">MALISDSAFFDPSSSLFSSKSSIYDHFMPCPIPMRKLDDLDAKVRPAMLRDLPLNMLHPFSEDPMCRVDHLVIGVLAFRNAVRAITIDFVLSGTTAALAPRAFPTAMSFRHHPAGLRALDADYDCQAKLMDESARLAEDFRNRGSIGHDEHGDSEWAASLGRASLSALATPPTFSCTLNHFCRYRQHSAA</sequence>
<dbReference type="Proteomes" id="UP001148662">
    <property type="component" value="Unassembled WGS sequence"/>
</dbReference>
<evidence type="ECO:0000313" key="2">
    <source>
        <dbReference type="Proteomes" id="UP001148662"/>
    </source>
</evidence>
<proteinExistence type="predicted"/>
<gene>
    <name evidence="1" type="ORF">NM688_g8890</name>
</gene>